<dbReference type="InterPro" id="IPR009060">
    <property type="entry name" value="UBA-like_sf"/>
</dbReference>
<dbReference type="Proteomes" id="UP000320333">
    <property type="component" value="Unassembled WGS sequence"/>
</dbReference>
<dbReference type="InterPro" id="IPR015940">
    <property type="entry name" value="UBA"/>
</dbReference>
<sequence length="280" mass="30062">MGDIDPNELFAGSLKYMKSLGMMDTDKNRLALSRAGGRVQQAIDWILTDTIPDSGADNTPLSQYVAEKKNPYGKDPQRQALKELASMGFTDESLNLRALFETSNVVDDAAAWLIERTGDKETKALFKQLAKEKAGDISKSSTSPSKSATAHGSYPFSSSQEKSYSSASNSRSNIHSQNVSSAKLLDDAFTIQPIGSYIPPARVAAPPAPEAYSLSASKAAGFGSGSGSQFAPQLSQMSISPNSYQQQIPANPSDFSRNGQSSLRQEVEDEDPFADPFADQ</sequence>
<dbReference type="EMBL" id="QEAP01000231">
    <property type="protein sequence ID" value="TPX72080.1"/>
    <property type="molecule type" value="Genomic_DNA"/>
</dbReference>
<protein>
    <recommendedName>
        <fullName evidence="2">UBA domain-containing protein</fullName>
    </recommendedName>
</protein>
<comment type="caution">
    <text evidence="3">The sequence shown here is derived from an EMBL/GenBank/DDBJ whole genome shotgun (WGS) entry which is preliminary data.</text>
</comment>
<organism evidence="3 4">
    <name type="scientific">Chytriomyces confervae</name>
    <dbReference type="NCBI Taxonomy" id="246404"/>
    <lineage>
        <taxon>Eukaryota</taxon>
        <taxon>Fungi</taxon>
        <taxon>Fungi incertae sedis</taxon>
        <taxon>Chytridiomycota</taxon>
        <taxon>Chytridiomycota incertae sedis</taxon>
        <taxon>Chytridiomycetes</taxon>
        <taxon>Chytridiales</taxon>
        <taxon>Chytriomycetaceae</taxon>
        <taxon>Chytriomyces</taxon>
    </lineage>
</organism>
<dbReference type="SUPFAM" id="SSF46934">
    <property type="entry name" value="UBA-like"/>
    <property type="match status" value="2"/>
</dbReference>
<feature type="domain" description="UBA" evidence="2">
    <location>
        <begin position="3"/>
        <end position="49"/>
    </location>
</feature>
<feature type="compositionally biased region" description="Polar residues" evidence="1">
    <location>
        <begin position="232"/>
        <end position="264"/>
    </location>
</feature>
<dbReference type="AlphaFoldDB" id="A0A507F905"/>
<name>A0A507F905_9FUNG</name>
<feature type="compositionally biased region" description="Low complexity" evidence="1">
    <location>
        <begin position="138"/>
        <end position="173"/>
    </location>
</feature>
<gene>
    <name evidence="3" type="ORF">CcCBS67573_g05910</name>
</gene>
<evidence type="ECO:0000259" key="2">
    <source>
        <dbReference type="PROSITE" id="PS50030"/>
    </source>
</evidence>
<reference evidence="3 4" key="1">
    <citation type="journal article" date="2019" name="Sci. Rep.">
        <title>Comparative genomics of chytrid fungi reveal insights into the obligate biotrophic and pathogenic lifestyle of Synchytrium endobioticum.</title>
        <authorList>
            <person name="van de Vossenberg B.T.L.H."/>
            <person name="Warris S."/>
            <person name="Nguyen H.D.T."/>
            <person name="van Gent-Pelzer M.P.E."/>
            <person name="Joly D.L."/>
            <person name="van de Geest H.C."/>
            <person name="Bonants P.J.M."/>
            <person name="Smith D.S."/>
            <person name="Levesque C.A."/>
            <person name="van der Lee T.A.J."/>
        </authorList>
    </citation>
    <scope>NUCLEOTIDE SEQUENCE [LARGE SCALE GENOMIC DNA]</scope>
    <source>
        <strain evidence="3 4">CBS 675.73</strain>
    </source>
</reference>
<dbReference type="Pfam" id="PF22562">
    <property type="entry name" value="UBA_7"/>
    <property type="match status" value="1"/>
</dbReference>
<feature type="region of interest" description="Disordered" evidence="1">
    <location>
        <begin position="218"/>
        <end position="280"/>
    </location>
</feature>
<evidence type="ECO:0000313" key="3">
    <source>
        <dbReference type="EMBL" id="TPX72080.1"/>
    </source>
</evidence>
<dbReference type="SMART" id="SM00165">
    <property type="entry name" value="UBA"/>
    <property type="match status" value="2"/>
</dbReference>
<feature type="region of interest" description="Disordered" evidence="1">
    <location>
        <begin position="136"/>
        <end position="173"/>
    </location>
</feature>
<feature type="domain" description="UBA" evidence="2">
    <location>
        <begin position="73"/>
        <end position="116"/>
    </location>
</feature>
<evidence type="ECO:0000313" key="4">
    <source>
        <dbReference type="Proteomes" id="UP000320333"/>
    </source>
</evidence>
<dbReference type="Gene3D" id="1.10.8.10">
    <property type="entry name" value="DNA helicase RuvA subunit, C-terminal domain"/>
    <property type="match status" value="2"/>
</dbReference>
<dbReference type="OrthoDB" id="2137185at2759"/>
<accession>A0A507F905</accession>
<feature type="compositionally biased region" description="Low complexity" evidence="1">
    <location>
        <begin position="218"/>
        <end position="231"/>
    </location>
</feature>
<keyword evidence="4" id="KW-1185">Reference proteome</keyword>
<dbReference type="PROSITE" id="PS50030">
    <property type="entry name" value="UBA"/>
    <property type="match status" value="2"/>
</dbReference>
<evidence type="ECO:0000256" key="1">
    <source>
        <dbReference type="SAM" id="MobiDB-lite"/>
    </source>
</evidence>
<proteinExistence type="predicted"/>